<gene>
    <name evidence="1" type="ORF">CFOL_v3_14824</name>
</gene>
<dbReference type="InterPro" id="IPR036691">
    <property type="entry name" value="Endo/exonu/phosph_ase_sf"/>
</dbReference>
<accession>A0A1Q3BTP6</accession>
<protein>
    <recommendedName>
        <fullName evidence="3">Exo_endo_phos domain-containing protein</fullName>
    </recommendedName>
</protein>
<dbReference type="Gene3D" id="3.60.10.10">
    <property type="entry name" value="Endonuclease/exonuclease/phosphatase"/>
    <property type="match status" value="1"/>
</dbReference>
<name>A0A1Q3BTP6_CEPFO</name>
<dbReference type="PANTHER" id="PTHR35218">
    <property type="entry name" value="RNASE H DOMAIN-CONTAINING PROTEIN"/>
    <property type="match status" value="1"/>
</dbReference>
<dbReference type="SUPFAM" id="SSF56219">
    <property type="entry name" value="DNase I-like"/>
    <property type="match status" value="1"/>
</dbReference>
<dbReference type="EMBL" id="BDDD01000909">
    <property type="protein sequence ID" value="GAV71330.1"/>
    <property type="molecule type" value="Genomic_DNA"/>
</dbReference>
<dbReference type="InParanoid" id="A0A1Q3BTP6"/>
<reference evidence="2" key="1">
    <citation type="submission" date="2016-04" db="EMBL/GenBank/DDBJ databases">
        <title>Cephalotus genome sequencing.</title>
        <authorList>
            <person name="Fukushima K."/>
            <person name="Hasebe M."/>
            <person name="Fang X."/>
        </authorList>
    </citation>
    <scope>NUCLEOTIDE SEQUENCE [LARGE SCALE GENOMIC DNA]</scope>
    <source>
        <strain evidence="2">cv. St1</strain>
    </source>
</reference>
<keyword evidence="2" id="KW-1185">Reference proteome</keyword>
<comment type="caution">
    <text evidence="1">The sequence shown here is derived from an EMBL/GenBank/DDBJ whole genome shotgun (WGS) entry which is preliminary data.</text>
</comment>
<evidence type="ECO:0008006" key="3">
    <source>
        <dbReference type="Google" id="ProtNLM"/>
    </source>
</evidence>
<dbReference type="OrthoDB" id="1001388at2759"/>
<dbReference type="PANTHER" id="PTHR35218:SF9">
    <property type="entry name" value="ENDONUCLEASE_EXONUCLEASE_PHOSPHATASE DOMAIN-CONTAINING PROTEIN"/>
    <property type="match status" value="1"/>
</dbReference>
<dbReference type="Proteomes" id="UP000187406">
    <property type="component" value="Unassembled WGS sequence"/>
</dbReference>
<evidence type="ECO:0000313" key="2">
    <source>
        <dbReference type="Proteomes" id="UP000187406"/>
    </source>
</evidence>
<dbReference type="AlphaFoldDB" id="A0A1Q3BTP6"/>
<proteinExistence type="predicted"/>
<evidence type="ECO:0000313" key="1">
    <source>
        <dbReference type="EMBL" id="GAV71330.1"/>
    </source>
</evidence>
<organism evidence="1 2">
    <name type="scientific">Cephalotus follicularis</name>
    <name type="common">Albany pitcher plant</name>
    <dbReference type="NCBI Taxonomy" id="3775"/>
    <lineage>
        <taxon>Eukaryota</taxon>
        <taxon>Viridiplantae</taxon>
        <taxon>Streptophyta</taxon>
        <taxon>Embryophyta</taxon>
        <taxon>Tracheophyta</taxon>
        <taxon>Spermatophyta</taxon>
        <taxon>Magnoliopsida</taxon>
        <taxon>eudicotyledons</taxon>
        <taxon>Gunneridae</taxon>
        <taxon>Pentapetalae</taxon>
        <taxon>rosids</taxon>
        <taxon>fabids</taxon>
        <taxon>Oxalidales</taxon>
        <taxon>Cephalotaceae</taxon>
        <taxon>Cephalotus</taxon>
    </lineage>
</organism>
<sequence length="155" mass="17800">METRLMAHEMEPIRVKLNFRSCLSMNLEGNGGELAMLWNDDLDAMVVSYSNNHIDMIIGDDGSMDSWRLTGIYGQPEMHKRGKTWTLLQALHGQMHKPWVSLVDFNEILRLAEKHGAGVRVSWQMDHFWNAFQDSSLADMQCEGSVFTWNNGRRG</sequence>